<proteinExistence type="predicted"/>
<keyword evidence="2" id="KW-1185">Reference proteome</keyword>
<name>A0ABQ3I893_9BACT</name>
<reference evidence="2" key="1">
    <citation type="journal article" date="2019" name="Int. J. Syst. Evol. Microbiol.">
        <title>The Global Catalogue of Microorganisms (GCM) 10K type strain sequencing project: providing services to taxonomists for standard genome sequencing and annotation.</title>
        <authorList>
            <consortium name="The Broad Institute Genomics Platform"/>
            <consortium name="The Broad Institute Genome Sequencing Center for Infectious Disease"/>
            <person name="Wu L."/>
            <person name="Ma J."/>
        </authorList>
    </citation>
    <scope>NUCLEOTIDE SEQUENCE [LARGE SCALE GENOMIC DNA]</scope>
    <source>
        <strain evidence="2">CGMCC 1.15111</strain>
    </source>
</reference>
<gene>
    <name evidence="1" type="ORF">GCM10011340_21120</name>
</gene>
<sequence>MRKLENEQLLNLQGGKFWGWSDWSCTSTVNNGLCWTNCVRKHFTLFIRDAYDYNSGPCEIVAREINQL</sequence>
<dbReference type="Proteomes" id="UP000658258">
    <property type="component" value="Unassembled WGS sequence"/>
</dbReference>
<evidence type="ECO:0000313" key="2">
    <source>
        <dbReference type="Proteomes" id="UP000658258"/>
    </source>
</evidence>
<dbReference type="EMBL" id="BNAG01000003">
    <property type="protein sequence ID" value="GHE65745.1"/>
    <property type="molecule type" value="Genomic_DNA"/>
</dbReference>
<organism evidence="1 2">
    <name type="scientific">Roseivirga thermotolerans</name>
    <dbReference type="NCBI Taxonomy" id="1758176"/>
    <lineage>
        <taxon>Bacteria</taxon>
        <taxon>Pseudomonadati</taxon>
        <taxon>Bacteroidota</taxon>
        <taxon>Cytophagia</taxon>
        <taxon>Cytophagales</taxon>
        <taxon>Roseivirgaceae</taxon>
        <taxon>Roseivirga</taxon>
    </lineage>
</organism>
<comment type="caution">
    <text evidence="1">The sequence shown here is derived from an EMBL/GenBank/DDBJ whole genome shotgun (WGS) entry which is preliminary data.</text>
</comment>
<accession>A0ABQ3I893</accession>
<protein>
    <submittedName>
        <fullName evidence="1">Uncharacterized protein</fullName>
    </submittedName>
</protein>
<evidence type="ECO:0000313" key="1">
    <source>
        <dbReference type="EMBL" id="GHE65745.1"/>
    </source>
</evidence>